<feature type="transmembrane region" description="Helical" evidence="6">
    <location>
        <begin position="326"/>
        <end position="344"/>
    </location>
</feature>
<feature type="transmembrane region" description="Helical" evidence="6">
    <location>
        <begin position="260"/>
        <end position="283"/>
    </location>
</feature>
<dbReference type="PANTHER" id="PTHR23501">
    <property type="entry name" value="MAJOR FACILITATOR SUPERFAMILY"/>
    <property type="match status" value="1"/>
</dbReference>
<dbReference type="Proteomes" id="UP000194885">
    <property type="component" value="Unassembled WGS sequence"/>
</dbReference>
<dbReference type="RefSeq" id="WP_256925885.1">
    <property type="nucleotide sequence ID" value="NZ_NGKW01000002.1"/>
</dbReference>
<keyword evidence="4 6" id="KW-1133">Transmembrane helix</keyword>
<feature type="transmembrane region" description="Helical" evidence="6">
    <location>
        <begin position="350"/>
        <end position="373"/>
    </location>
</feature>
<evidence type="ECO:0000313" key="9">
    <source>
        <dbReference type="Proteomes" id="UP000194885"/>
    </source>
</evidence>
<feature type="transmembrane region" description="Helical" evidence="6">
    <location>
        <begin position="393"/>
        <end position="413"/>
    </location>
</feature>
<evidence type="ECO:0000256" key="1">
    <source>
        <dbReference type="ARBA" id="ARBA00004651"/>
    </source>
</evidence>
<dbReference type="AlphaFoldDB" id="A0A242FQ06"/>
<evidence type="ECO:0000256" key="6">
    <source>
        <dbReference type="SAM" id="Phobius"/>
    </source>
</evidence>
<dbReference type="InterPro" id="IPR011701">
    <property type="entry name" value="MFS"/>
</dbReference>
<dbReference type="InterPro" id="IPR036259">
    <property type="entry name" value="MFS_trans_sf"/>
</dbReference>
<dbReference type="EMBL" id="NGKW01000002">
    <property type="protein sequence ID" value="OTN94799.1"/>
    <property type="molecule type" value="Genomic_DNA"/>
</dbReference>
<gene>
    <name evidence="8" type="ORF">A5810_001044</name>
</gene>
<dbReference type="GO" id="GO:0022857">
    <property type="term" value="F:transmembrane transporter activity"/>
    <property type="evidence" value="ECO:0007669"/>
    <property type="project" value="InterPro"/>
</dbReference>
<feature type="transmembrane region" description="Helical" evidence="6">
    <location>
        <begin position="161"/>
        <end position="182"/>
    </location>
</feature>
<protein>
    <recommendedName>
        <fullName evidence="7">Major facilitator superfamily (MFS) profile domain-containing protein</fullName>
    </recommendedName>
</protein>
<feature type="transmembrane region" description="Helical" evidence="6">
    <location>
        <begin position="425"/>
        <end position="443"/>
    </location>
</feature>
<dbReference type="GO" id="GO:0005886">
    <property type="term" value="C:plasma membrane"/>
    <property type="evidence" value="ECO:0007669"/>
    <property type="project" value="UniProtKB-SubCell"/>
</dbReference>
<feature type="transmembrane region" description="Helical" evidence="6">
    <location>
        <begin position="295"/>
        <end position="314"/>
    </location>
</feature>
<name>A0A242FQ06_ENTFC</name>
<dbReference type="Gene3D" id="1.20.1250.20">
    <property type="entry name" value="MFS general substrate transporter like domains"/>
    <property type="match status" value="1"/>
</dbReference>
<feature type="transmembrane region" description="Helical" evidence="6">
    <location>
        <begin position="220"/>
        <end position="239"/>
    </location>
</feature>
<evidence type="ECO:0000256" key="2">
    <source>
        <dbReference type="ARBA" id="ARBA00022448"/>
    </source>
</evidence>
<comment type="caution">
    <text evidence="8">The sequence shown here is derived from an EMBL/GenBank/DDBJ whole genome shotgun (WGS) entry which is preliminary data.</text>
</comment>
<keyword evidence="3 6" id="KW-0812">Transmembrane</keyword>
<feature type="transmembrane region" description="Helical" evidence="6">
    <location>
        <begin position="107"/>
        <end position="126"/>
    </location>
</feature>
<evidence type="ECO:0000256" key="3">
    <source>
        <dbReference type="ARBA" id="ARBA00022692"/>
    </source>
</evidence>
<dbReference type="InterPro" id="IPR020846">
    <property type="entry name" value="MFS_dom"/>
</dbReference>
<dbReference type="Pfam" id="PF07690">
    <property type="entry name" value="MFS_1"/>
    <property type="match status" value="1"/>
</dbReference>
<evidence type="ECO:0000313" key="8">
    <source>
        <dbReference type="EMBL" id="OTN94799.1"/>
    </source>
</evidence>
<evidence type="ECO:0000259" key="7">
    <source>
        <dbReference type="PROSITE" id="PS50850"/>
    </source>
</evidence>
<comment type="subcellular location">
    <subcellularLocation>
        <location evidence="1">Cell membrane</location>
        <topology evidence="1">Multi-pass membrane protein</topology>
    </subcellularLocation>
</comment>
<feature type="transmembrane region" description="Helical" evidence="6">
    <location>
        <begin position="194"/>
        <end position="214"/>
    </location>
</feature>
<keyword evidence="2" id="KW-0813">Transport</keyword>
<dbReference type="PROSITE" id="PS50850">
    <property type="entry name" value="MFS"/>
    <property type="match status" value="1"/>
</dbReference>
<feature type="transmembrane region" description="Helical" evidence="6">
    <location>
        <begin position="138"/>
        <end position="155"/>
    </location>
</feature>
<organism evidence="8 9">
    <name type="scientific">Enterococcus faecium</name>
    <name type="common">Streptococcus faecium</name>
    <dbReference type="NCBI Taxonomy" id="1352"/>
    <lineage>
        <taxon>Bacteria</taxon>
        <taxon>Bacillati</taxon>
        <taxon>Bacillota</taxon>
        <taxon>Bacilli</taxon>
        <taxon>Lactobacillales</taxon>
        <taxon>Enterococcaceae</taxon>
        <taxon>Enterococcus</taxon>
    </lineage>
</organism>
<evidence type="ECO:0000256" key="4">
    <source>
        <dbReference type="ARBA" id="ARBA00022989"/>
    </source>
</evidence>
<dbReference type="SUPFAM" id="SSF103473">
    <property type="entry name" value="MFS general substrate transporter"/>
    <property type="match status" value="1"/>
</dbReference>
<dbReference type="PANTHER" id="PTHR23501:SF191">
    <property type="entry name" value="VACUOLAR BASIC AMINO ACID TRANSPORTER 4"/>
    <property type="match status" value="1"/>
</dbReference>
<feature type="transmembrane region" description="Helical" evidence="6">
    <location>
        <begin position="43"/>
        <end position="62"/>
    </location>
</feature>
<dbReference type="Gene3D" id="1.20.1720.10">
    <property type="entry name" value="Multidrug resistance protein D"/>
    <property type="match status" value="1"/>
</dbReference>
<feature type="transmembrane region" description="Helical" evidence="6">
    <location>
        <begin position="74"/>
        <end position="101"/>
    </location>
</feature>
<sequence length="449" mass="49396">MSQPKKRWILLAIYLATFMTAVESTIVITAANAIANSFGREIPIALLFSSYLFSSALSTPVFSRLADQYGKKPIFIIGLLLFMTGTFLCGISQSFFILVFFRIIQGIGAGGIMPITFSLIGDLFDYESRGRIMGLNNSAWGIASLAAPLLGGLLVENFSWHWVFFINIPVGLITILILLLFYDEEKRPSVSFSYQELGQYLFLVTSLFLLLVGIQIIPDHFILGGGVFLFGILVSFILLSYENKVKEPVLPVETLRSSDFLLFNLVTFLMNGAMMGFQVYLPLWIQTQLSLSPSLGGLALLPSSVFFITGSMIAVPLGKYFGTKRLLTFCMGMNGLVFLILGFLPQMTPYFVLLILASFSGFGTGTTVTTSVLSAQALATDKNISTVSGFITLCRNLGQSFMITFFGIVFQLFGKSTFSIDGYQGVFFSALFVVLLSILMVLLKKDSQE</sequence>
<evidence type="ECO:0000256" key="5">
    <source>
        <dbReference type="ARBA" id="ARBA00023136"/>
    </source>
</evidence>
<reference evidence="8 9" key="1">
    <citation type="submission" date="2017-05" db="EMBL/GenBank/DDBJ databases">
        <title>The Genome Sequence of Enterococcus faecium 7H8_DIV0219.</title>
        <authorList>
            <consortium name="The Broad Institute Genomics Platform"/>
            <consortium name="The Broad Institute Genomic Center for Infectious Diseases"/>
            <person name="Earl A."/>
            <person name="Manson A."/>
            <person name="Schwartman J."/>
            <person name="Gilmore M."/>
            <person name="Abouelleil A."/>
            <person name="Cao P."/>
            <person name="Chapman S."/>
            <person name="Cusick C."/>
            <person name="Shea T."/>
            <person name="Young S."/>
            <person name="Neafsey D."/>
            <person name="Nusbaum C."/>
            <person name="Birren B."/>
        </authorList>
    </citation>
    <scope>NUCLEOTIDE SEQUENCE [LARGE SCALE GENOMIC DNA]</scope>
    <source>
        <strain evidence="8 9">7H8_DIV0219</strain>
    </source>
</reference>
<accession>A0A242FQ06</accession>
<feature type="domain" description="Major facilitator superfamily (MFS) profile" evidence="7">
    <location>
        <begin position="9"/>
        <end position="448"/>
    </location>
</feature>
<proteinExistence type="predicted"/>
<keyword evidence="5 6" id="KW-0472">Membrane</keyword>